<dbReference type="AlphaFoldDB" id="A0A135IDJ7"/>
<reference evidence="3 4" key="1">
    <citation type="submission" date="2015-11" db="EMBL/GenBank/DDBJ databases">
        <title>Genomic Taxonomy of the Vibrionaceae.</title>
        <authorList>
            <person name="Gomez-Gil B."/>
            <person name="Enciso-Ibarra J."/>
        </authorList>
    </citation>
    <scope>NUCLEOTIDE SEQUENCE [LARGE SCALE GENOMIC DNA]</scope>
    <source>
        <strain evidence="3 4">CAIM 912</strain>
    </source>
</reference>
<keyword evidence="2" id="KW-0812">Transmembrane</keyword>
<dbReference type="Proteomes" id="UP000070529">
    <property type="component" value="Unassembled WGS sequence"/>
</dbReference>
<keyword evidence="1" id="KW-0175">Coiled coil</keyword>
<protein>
    <recommendedName>
        <fullName evidence="5">DUF4062 domain-containing protein</fullName>
    </recommendedName>
</protein>
<proteinExistence type="predicted"/>
<keyword evidence="2" id="KW-1133">Transmembrane helix</keyword>
<name>A0A135IDJ7_9GAMM</name>
<comment type="caution">
    <text evidence="3">The sequence shown here is derived from an EMBL/GenBank/DDBJ whole genome shotgun (WGS) entry which is preliminary data.</text>
</comment>
<organism evidence="3 4">
    <name type="scientific">Enterovibrio coralii</name>
    <dbReference type="NCBI Taxonomy" id="294935"/>
    <lineage>
        <taxon>Bacteria</taxon>
        <taxon>Pseudomonadati</taxon>
        <taxon>Pseudomonadota</taxon>
        <taxon>Gammaproteobacteria</taxon>
        <taxon>Vibrionales</taxon>
        <taxon>Vibrionaceae</taxon>
        <taxon>Enterovibrio</taxon>
    </lineage>
</organism>
<feature type="transmembrane region" description="Helical" evidence="2">
    <location>
        <begin position="512"/>
        <end position="530"/>
    </location>
</feature>
<accession>A0A135IDJ7</accession>
<keyword evidence="4" id="KW-1185">Reference proteome</keyword>
<dbReference type="SUPFAM" id="SSF48452">
    <property type="entry name" value="TPR-like"/>
    <property type="match status" value="1"/>
</dbReference>
<dbReference type="EMBL" id="LNTY01000004">
    <property type="protein sequence ID" value="KXF83541.1"/>
    <property type="molecule type" value="Genomic_DNA"/>
</dbReference>
<keyword evidence="2" id="KW-0472">Membrane</keyword>
<gene>
    <name evidence="3" type="ORF">ATN88_16910</name>
</gene>
<dbReference type="RefSeq" id="WP_067409862.1">
    <property type="nucleotide sequence ID" value="NZ_LNTY01000004.1"/>
</dbReference>
<feature type="coiled-coil region" evidence="1">
    <location>
        <begin position="453"/>
        <end position="480"/>
    </location>
</feature>
<evidence type="ECO:0000256" key="2">
    <source>
        <dbReference type="SAM" id="Phobius"/>
    </source>
</evidence>
<dbReference type="InterPro" id="IPR011990">
    <property type="entry name" value="TPR-like_helical_dom_sf"/>
</dbReference>
<evidence type="ECO:0008006" key="5">
    <source>
        <dbReference type="Google" id="ProtNLM"/>
    </source>
</evidence>
<dbReference type="Gene3D" id="1.25.40.10">
    <property type="entry name" value="Tetratricopeptide repeat domain"/>
    <property type="match status" value="1"/>
</dbReference>
<evidence type="ECO:0000256" key="1">
    <source>
        <dbReference type="SAM" id="Coils"/>
    </source>
</evidence>
<sequence>MDSIYISFSHLEFKPVVERLITALNQSTLLQRCQIRPFHIAEFEAFRKAPIENSLHSVSQSSYLLNLLGKDLGETASNGKTHLENELHTALEHDLETLTFLIGDHFDSPLSESMSGFLDKLPKQAFIQRIHESEPADAVTAMAKAVEKHILAMLCDDDVLPTSADALFEVAGYSPSSRTEADSEQTEQLAKVFDKPNPSNTQSPIAASFEQRKRWAFESLALNHVEEATKNLVLATEEFGSDFFSCFWLGRIYAFQSDNAALWENATTLSKRALSTLKDDEHLLKASCLTHIAIAQSKQGLFNEAAKHFDQAYGYCEFTEILERKAEMLINQHAKDNREDTKRIALEGIAALLSTNISYYQQLARQYGNTNASVFKDIESTLRTELDDVIHSLTQNYDDIQDWSENVLNVSIDEKTAVNDQQDILRSLYLANQHVWHNFLALRHAGFTLLQFYDSHTKQREDLEKHRDNLENDLKLAGELTDALSSAIEERKAANSKESGLQTRVNKEKRKVIFFDICLLIALVATAWCFYAKPEFIWFAGGAAIALLVLRLYVKSRHSSANVRLKDCKARRRNLNETVVELVEQASHKMVLPHMQSIIERLKSAPNYVNQDDLTATKSALKDFVENQNKAVDSNLSVWHIKSKSLATLIKDWVFKIRAFERIAAESKTLDLNRKIHQRWSTQFDELAETEERDPMRAIAPVAQDAHTYHVEGSELKAWFDEEAQGKEMLGFCAEVTTKKRELTESAPV</sequence>
<evidence type="ECO:0000313" key="3">
    <source>
        <dbReference type="EMBL" id="KXF83541.1"/>
    </source>
</evidence>
<feature type="transmembrane region" description="Helical" evidence="2">
    <location>
        <begin position="536"/>
        <end position="554"/>
    </location>
</feature>
<evidence type="ECO:0000313" key="4">
    <source>
        <dbReference type="Proteomes" id="UP000070529"/>
    </source>
</evidence>
<dbReference type="OrthoDB" id="5842654at2"/>